<dbReference type="InterPro" id="IPR008333">
    <property type="entry name" value="Cbr1-like_FAD-bd_dom"/>
</dbReference>
<dbReference type="PRINTS" id="PR00371">
    <property type="entry name" value="FPNCR"/>
</dbReference>
<dbReference type="EMBL" id="JBIYDN010000011">
    <property type="protein sequence ID" value="MFK4443768.1"/>
    <property type="molecule type" value="Genomic_DNA"/>
</dbReference>
<dbReference type="InterPro" id="IPR001709">
    <property type="entry name" value="Flavoprot_Pyr_Nucl_cyt_Rdtase"/>
</dbReference>
<dbReference type="InterPro" id="IPR036010">
    <property type="entry name" value="2Fe-2S_ferredoxin-like_sf"/>
</dbReference>
<dbReference type="Pfam" id="PF00111">
    <property type="entry name" value="Fer2"/>
    <property type="match status" value="1"/>
</dbReference>
<keyword evidence="2" id="KW-0285">Flavoprotein</keyword>
<dbReference type="Proteomes" id="UP001620514">
    <property type="component" value="Unassembled WGS sequence"/>
</dbReference>
<comment type="similarity">
    <text evidence="10">In the N-terminal section; belongs to the FAD-binding oxidoreductase type 6 family.</text>
</comment>
<keyword evidence="6" id="KW-0560">Oxidoreductase</keyword>
<evidence type="ECO:0000256" key="6">
    <source>
        <dbReference type="ARBA" id="ARBA00023002"/>
    </source>
</evidence>
<dbReference type="PANTHER" id="PTHR47354:SF6">
    <property type="entry name" value="NADH OXIDOREDUCTASE HCR"/>
    <property type="match status" value="1"/>
</dbReference>
<feature type="domain" description="FAD-binding FR-type" evidence="12">
    <location>
        <begin position="4"/>
        <end position="109"/>
    </location>
</feature>
<evidence type="ECO:0000256" key="4">
    <source>
        <dbReference type="ARBA" id="ARBA00022723"/>
    </source>
</evidence>
<comment type="caution">
    <text evidence="13">The sequence shown here is derived from an EMBL/GenBank/DDBJ whole genome shotgun (WGS) entry which is preliminary data.</text>
</comment>
<reference evidence="13 14" key="1">
    <citation type="submission" date="2024-10" db="EMBL/GenBank/DDBJ databases">
        <authorList>
            <person name="Deangelis K."/>
            <person name="Huntemann M."/>
            <person name="Clum A."/>
            <person name="Wang J."/>
            <person name="Palaniappan K."/>
            <person name="Ritter S."/>
            <person name="Chen I.-M."/>
            <person name="Stamatis D."/>
            <person name="Reddy T."/>
            <person name="O'Malley R."/>
            <person name="Daum C."/>
            <person name="Ng V."/>
            <person name="Ivanova N."/>
            <person name="Kyrpides N."/>
            <person name="Woyke T."/>
        </authorList>
    </citation>
    <scope>NUCLEOTIDE SEQUENCE [LARGE SCALE GENOMIC DNA]</scope>
    <source>
        <strain evidence="13 14">GAS97</strain>
    </source>
</reference>
<comment type="cofactor">
    <cofactor evidence="1">
        <name>FAD</name>
        <dbReference type="ChEBI" id="CHEBI:57692"/>
    </cofactor>
</comment>
<evidence type="ECO:0000313" key="13">
    <source>
        <dbReference type="EMBL" id="MFK4443768.1"/>
    </source>
</evidence>
<dbReference type="PROSITE" id="PS00197">
    <property type="entry name" value="2FE2S_FER_1"/>
    <property type="match status" value="1"/>
</dbReference>
<dbReference type="Pfam" id="PF00175">
    <property type="entry name" value="NAD_binding_1"/>
    <property type="match status" value="1"/>
</dbReference>
<dbReference type="InterPro" id="IPR017927">
    <property type="entry name" value="FAD-bd_FR_type"/>
</dbReference>
<dbReference type="InterPro" id="IPR050415">
    <property type="entry name" value="MRET"/>
</dbReference>
<comment type="cofactor">
    <cofactor evidence="9">
        <name>[2Fe-2S] cluster</name>
        <dbReference type="ChEBI" id="CHEBI:190135"/>
    </cofactor>
</comment>
<dbReference type="SUPFAM" id="SSF54292">
    <property type="entry name" value="2Fe-2S ferredoxin-like"/>
    <property type="match status" value="1"/>
</dbReference>
<dbReference type="PANTHER" id="PTHR47354">
    <property type="entry name" value="NADH OXIDOREDUCTASE HCR"/>
    <property type="match status" value="1"/>
</dbReference>
<keyword evidence="7" id="KW-0408">Iron</keyword>
<dbReference type="PROSITE" id="PS51384">
    <property type="entry name" value="FAD_FR"/>
    <property type="match status" value="1"/>
</dbReference>
<dbReference type="InterPro" id="IPR012675">
    <property type="entry name" value="Beta-grasp_dom_sf"/>
</dbReference>
<evidence type="ECO:0000256" key="2">
    <source>
        <dbReference type="ARBA" id="ARBA00022630"/>
    </source>
</evidence>
<keyword evidence="3" id="KW-0001">2Fe-2S</keyword>
<dbReference type="SUPFAM" id="SSF63380">
    <property type="entry name" value="Riboflavin synthase domain-like"/>
    <property type="match status" value="1"/>
</dbReference>
<evidence type="ECO:0000259" key="11">
    <source>
        <dbReference type="PROSITE" id="PS51085"/>
    </source>
</evidence>
<dbReference type="RefSeq" id="WP_404608592.1">
    <property type="nucleotide sequence ID" value="NZ_JBIYDN010000011.1"/>
</dbReference>
<dbReference type="InterPro" id="IPR006058">
    <property type="entry name" value="2Fe2S_fd_BS"/>
</dbReference>
<dbReference type="CDD" id="cd00207">
    <property type="entry name" value="fer2"/>
    <property type="match status" value="1"/>
</dbReference>
<dbReference type="Gene3D" id="3.40.50.80">
    <property type="entry name" value="Nucleotide-binding domain of ferredoxin-NADP reductase (FNR) module"/>
    <property type="match status" value="1"/>
</dbReference>
<dbReference type="InterPro" id="IPR039261">
    <property type="entry name" value="FNR_nucleotide-bd"/>
</dbReference>
<dbReference type="InterPro" id="IPR017938">
    <property type="entry name" value="Riboflavin_synthase-like_b-brl"/>
</dbReference>
<evidence type="ECO:0000256" key="1">
    <source>
        <dbReference type="ARBA" id="ARBA00001974"/>
    </source>
</evidence>
<protein>
    <submittedName>
        <fullName evidence="13">Ferredoxin-NADP reductase</fullName>
    </submittedName>
</protein>
<evidence type="ECO:0000313" key="14">
    <source>
        <dbReference type="Proteomes" id="UP001620514"/>
    </source>
</evidence>
<evidence type="ECO:0000256" key="5">
    <source>
        <dbReference type="ARBA" id="ARBA00022827"/>
    </source>
</evidence>
<proteinExistence type="inferred from homology"/>
<evidence type="ECO:0000256" key="3">
    <source>
        <dbReference type="ARBA" id="ARBA00022714"/>
    </source>
</evidence>
<sequence length="342" mass="36824">MSSSTFSQATCTSITDESWNVKTVEFTIDDAENSFEFKAGQYVTVEFTIQGATHCRCYTVSSEPQGCGGVFTITVKHSVGGVVSTWLHRELAVGAKLGVSRATGDFHLSNDVVEPLLFIAGGVGITPLISMARAMRAAGLGRDTQFLQFARTPADLLFRDELLAMSKAHPEITPHFLVSRDADTNSINGRLNASTLDSMVPGWHLRSTYCCGPDSFMSDMRELFLGRGGQPGRYHQESFVLPAEVKAVPLITAERFTVSLALSKLDSVCLKGETLIDAVHAAPGGIKIPNACRSGVCGTCKLRKLSGEVDMQHNGGITEEEVDEGFVLACCSTPLSDVVLEY</sequence>
<keyword evidence="4" id="KW-0479">Metal-binding</keyword>
<reference evidence="13 14" key="2">
    <citation type="submission" date="2024-11" db="EMBL/GenBank/DDBJ databases">
        <title>Using genomics to understand microbial adaptation to soil warming.</title>
        <authorList>
            <person name="Deangelis K.M. PhD."/>
        </authorList>
    </citation>
    <scope>NUCLEOTIDE SEQUENCE [LARGE SCALE GENOMIC DNA]</scope>
    <source>
        <strain evidence="13 14">GAS97</strain>
    </source>
</reference>
<dbReference type="InterPro" id="IPR001041">
    <property type="entry name" value="2Fe-2S_ferredoxin-type"/>
</dbReference>
<gene>
    <name evidence="13" type="ORF">ABH943_003790</name>
</gene>
<dbReference type="PROSITE" id="PS51085">
    <property type="entry name" value="2FE2S_FER_2"/>
    <property type="match status" value="1"/>
</dbReference>
<evidence type="ECO:0000259" key="12">
    <source>
        <dbReference type="PROSITE" id="PS51384"/>
    </source>
</evidence>
<dbReference type="SUPFAM" id="SSF52343">
    <property type="entry name" value="Ferredoxin reductase-like, C-terminal NADP-linked domain"/>
    <property type="match status" value="1"/>
</dbReference>
<accession>A0ABW8MJB5</accession>
<dbReference type="Pfam" id="PF00970">
    <property type="entry name" value="FAD_binding_6"/>
    <property type="match status" value="1"/>
</dbReference>
<evidence type="ECO:0000256" key="9">
    <source>
        <dbReference type="ARBA" id="ARBA00034078"/>
    </source>
</evidence>
<dbReference type="PRINTS" id="PR00410">
    <property type="entry name" value="PHEHYDRXLASE"/>
</dbReference>
<name>A0ABW8MJB5_9BURK</name>
<evidence type="ECO:0000256" key="7">
    <source>
        <dbReference type="ARBA" id="ARBA00023004"/>
    </source>
</evidence>
<dbReference type="Gene3D" id="2.40.30.10">
    <property type="entry name" value="Translation factors"/>
    <property type="match status" value="1"/>
</dbReference>
<keyword evidence="8" id="KW-0411">Iron-sulfur</keyword>
<evidence type="ECO:0000256" key="8">
    <source>
        <dbReference type="ARBA" id="ARBA00023014"/>
    </source>
</evidence>
<keyword evidence="14" id="KW-1185">Reference proteome</keyword>
<keyword evidence="5" id="KW-0274">FAD</keyword>
<organism evidence="13 14">
    <name type="scientific">Caballeronia udeis</name>
    <dbReference type="NCBI Taxonomy" id="1232866"/>
    <lineage>
        <taxon>Bacteria</taxon>
        <taxon>Pseudomonadati</taxon>
        <taxon>Pseudomonadota</taxon>
        <taxon>Betaproteobacteria</taxon>
        <taxon>Burkholderiales</taxon>
        <taxon>Burkholderiaceae</taxon>
        <taxon>Caballeronia</taxon>
    </lineage>
</organism>
<dbReference type="InterPro" id="IPR001433">
    <property type="entry name" value="OxRdtase_FAD/NAD-bd"/>
</dbReference>
<feature type="domain" description="2Fe-2S ferredoxin-type" evidence="11">
    <location>
        <begin position="256"/>
        <end position="342"/>
    </location>
</feature>
<evidence type="ECO:0000256" key="10">
    <source>
        <dbReference type="ARBA" id="ARBA00061434"/>
    </source>
</evidence>
<dbReference type="Gene3D" id="3.10.20.30">
    <property type="match status" value="1"/>
</dbReference>